<keyword evidence="2" id="KW-1185">Reference proteome</keyword>
<protein>
    <submittedName>
        <fullName evidence="1">Uncharacterized protein</fullName>
    </submittedName>
</protein>
<sequence length="494" mass="53791">DSGAQSLAVLHVPRESAGEVGRKAARIAEATGASLEHTGSVLRIGGSEEQQQRAERYARAVISKSLQCDKHPDLTAVSVSREWVEEWRGRDANVEEAHGVLIIFEEAPEANLKKRVRFTVGQMVEAARDDEGVLQMAVVKATEIDRRISLKWCFDAVVQEVDVDRVRLAPRLGIFGDAEARLKAEVVVMTSLDRSAAGTMAARLDSLAPAGDGAGLQWADVELKFKGGLKDTFLLMQGFDLETLLPSATGCHSVCFFQCPVWQIGVGAVGAVRGNTSRPCALVLGEREQREHALLTINFLVSTIENRLSDVLPEQLYSCSSVVSVPQTMREFFFQRTVVDDCSNLKKVMKATGTVIGQLTQVEARKRSAHQGGNDEALEAVYSELRGGTQVRLAIVGQPRSRLAARIRIMALIEDRHNSFHQRPPSGCLEDATDGLAVDQVWLPEDLEHRPSLKQGAVLAGASGALVESAGTLVLLAGTREERRRAQDRSTSRA</sequence>
<evidence type="ECO:0000313" key="2">
    <source>
        <dbReference type="Proteomes" id="UP001189429"/>
    </source>
</evidence>
<reference evidence="1" key="1">
    <citation type="submission" date="2023-10" db="EMBL/GenBank/DDBJ databases">
        <authorList>
            <person name="Chen Y."/>
            <person name="Shah S."/>
            <person name="Dougan E. K."/>
            <person name="Thang M."/>
            <person name="Chan C."/>
        </authorList>
    </citation>
    <scope>NUCLEOTIDE SEQUENCE [LARGE SCALE GENOMIC DNA]</scope>
</reference>
<comment type="caution">
    <text evidence="1">The sequence shown here is derived from an EMBL/GenBank/DDBJ whole genome shotgun (WGS) entry which is preliminary data.</text>
</comment>
<evidence type="ECO:0000313" key="1">
    <source>
        <dbReference type="EMBL" id="CAK0879421.1"/>
    </source>
</evidence>
<dbReference type="EMBL" id="CAUYUJ010017953">
    <property type="protein sequence ID" value="CAK0879421.1"/>
    <property type="molecule type" value="Genomic_DNA"/>
</dbReference>
<accession>A0ABN9W0C4</accession>
<feature type="non-terminal residue" evidence="1">
    <location>
        <position position="1"/>
    </location>
</feature>
<name>A0ABN9W0C4_9DINO</name>
<organism evidence="1 2">
    <name type="scientific">Prorocentrum cordatum</name>
    <dbReference type="NCBI Taxonomy" id="2364126"/>
    <lineage>
        <taxon>Eukaryota</taxon>
        <taxon>Sar</taxon>
        <taxon>Alveolata</taxon>
        <taxon>Dinophyceae</taxon>
        <taxon>Prorocentrales</taxon>
        <taxon>Prorocentraceae</taxon>
        <taxon>Prorocentrum</taxon>
    </lineage>
</organism>
<dbReference type="Proteomes" id="UP001189429">
    <property type="component" value="Unassembled WGS sequence"/>
</dbReference>
<gene>
    <name evidence="1" type="ORF">PCOR1329_LOCUS62860</name>
</gene>
<proteinExistence type="predicted"/>